<reference evidence="2" key="2">
    <citation type="journal article" date="2017" name="Nat. Plants">
        <title>The Aegilops tauschii genome reveals multiple impacts of transposons.</title>
        <authorList>
            <person name="Zhao G."/>
            <person name="Zou C."/>
            <person name="Li K."/>
            <person name="Wang K."/>
            <person name="Li T."/>
            <person name="Gao L."/>
            <person name="Zhang X."/>
            <person name="Wang H."/>
            <person name="Yang Z."/>
            <person name="Liu X."/>
            <person name="Jiang W."/>
            <person name="Mao L."/>
            <person name="Kong X."/>
            <person name="Jiao Y."/>
            <person name="Jia J."/>
        </authorList>
    </citation>
    <scope>NUCLEOTIDE SEQUENCE [LARGE SCALE GENOMIC DNA]</scope>
    <source>
        <strain evidence="2">cv. AL8/78</strain>
    </source>
</reference>
<dbReference type="Gramene" id="AET6Gv20963500.1">
    <property type="protein sequence ID" value="AET6Gv20963500.1"/>
    <property type="gene ID" value="AET6Gv20963500"/>
</dbReference>
<organism evidence="1 2">
    <name type="scientific">Aegilops tauschii subsp. strangulata</name>
    <name type="common">Goatgrass</name>
    <dbReference type="NCBI Taxonomy" id="200361"/>
    <lineage>
        <taxon>Eukaryota</taxon>
        <taxon>Viridiplantae</taxon>
        <taxon>Streptophyta</taxon>
        <taxon>Embryophyta</taxon>
        <taxon>Tracheophyta</taxon>
        <taxon>Spermatophyta</taxon>
        <taxon>Magnoliopsida</taxon>
        <taxon>Liliopsida</taxon>
        <taxon>Poales</taxon>
        <taxon>Poaceae</taxon>
        <taxon>BOP clade</taxon>
        <taxon>Pooideae</taxon>
        <taxon>Triticodae</taxon>
        <taxon>Triticeae</taxon>
        <taxon>Triticinae</taxon>
        <taxon>Aegilops</taxon>
    </lineage>
</organism>
<evidence type="ECO:0008006" key="3">
    <source>
        <dbReference type="Google" id="ProtNLM"/>
    </source>
</evidence>
<reference evidence="2" key="1">
    <citation type="journal article" date="2014" name="Science">
        <title>Ancient hybridizations among the ancestral genomes of bread wheat.</title>
        <authorList>
            <consortium name="International Wheat Genome Sequencing Consortium,"/>
            <person name="Marcussen T."/>
            <person name="Sandve S.R."/>
            <person name="Heier L."/>
            <person name="Spannagl M."/>
            <person name="Pfeifer M."/>
            <person name="Jakobsen K.S."/>
            <person name="Wulff B.B."/>
            <person name="Steuernagel B."/>
            <person name="Mayer K.F."/>
            <person name="Olsen O.A."/>
        </authorList>
    </citation>
    <scope>NUCLEOTIDE SEQUENCE [LARGE SCALE GENOMIC DNA]</scope>
    <source>
        <strain evidence="2">cv. AL8/78</strain>
    </source>
</reference>
<reference evidence="1" key="3">
    <citation type="journal article" date="2017" name="Nature">
        <title>Genome sequence of the progenitor of the wheat D genome Aegilops tauschii.</title>
        <authorList>
            <person name="Luo M.C."/>
            <person name="Gu Y.Q."/>
            <person name="Puiu D."/>
            <person name="Wang H."/>
            <person name="Twardziok S.O."/>
            <person name="Deal K.R."/>
            <person name="Huo N."/>
            <person name="Zhu T."/>
            <person name="Wang L."/>
            <person name="Wang Y."/>
            <person name="McGuire P.E."/>
            <person name="Liu S."/>
            <person name="Long H."/>
            <person name="Ramasamy R.K."/>
            <person name="Rodriguez J.C."/>
            <person name="Van S.L."/>
            <person name="Yuan L."/>
            <person name="Wang Z."/>
            <person name="Xia Z."/>
            <person name="Xiao L."/>
            <person name="Anderson O.D."/>
            <person name="Ouyang S."/>
            <person name="Liang Y."/>
            <person name="Zimin A.V."/>
            <person name="Pertea G."/>
            <person name="Qi P."/>
            <person name="Bennetzen J.L."/>
            <person name="Dai X."/>
            <person name="Dawson M.W."/>
            <person name="Muller H.G."/>
            <person name="Kugler K."/>
            <person name="Rivarola-Duarte L."/>
            <person name="Spannagl M."/>
            <person name="Mayer K.F.X."/>
            <person name="Lu F.H."/>
            <person name="Bevan M.W."/>
            <person name="Leroy P."/>
            <person name="Li P."/>
            <person name="You F.M."/>
            <person name="Sun Q."/>
            <person name="Liu Z."/>
            <person name="Lyons E."/>
            <person name="Wicker T."/>
            <person name="Salzberg S.L."/>
            <person name="Devos K.M."/>
            <person name="Dvorak J."/>
        </authorList>
    </citation>
    <scope>NUCLEOTIDE SEQUENCE [LARGE SCALE GENOMIC DNA]</scope>
    <source>
        <strain evidence="1">cv. AL8/78</strain>
    </source>
</reference>
<dbReference type="PANTHER" id="PTHR32153">
    <property type="entry name" value="OJ000223_09.16 PROTEIN"/>
    <property type="match status" value="1"/>
</dbReference>
<reference evidence="1" key="5">
    <citation type="journal article" date="2021" name="G3 (Bethesda)">
        <title>Aegilops tauschii genome assembly Aet v5.0 features greater sequence contiguity and improved annotation.</title>
        <authorList>
            <person name="Wang L."/>
            <person name="Zhu T."/>
            <person name="Rodriguez J.C."/>
            <person name="Deal K.R."/>
            <person name="Dubcovsky J."/>
            <person name="McGuire P.E."/>
            <person name="Lux T."/>
            <person name="Spannagl M."/>
            <person name="Mayer K.F.X."/>
            <person name="Baldrich P."/>
            <person name="Meyers B.C."/>
            <person name="Huo N."/>
            <person name="Gu Y.Q."/>
            <person name="Zhou H."/>
            <person name="Devos K.M."/>
            <person name="Bennetzen J.L."/>
            <person name="Unver T."/>
            <person name="Budak H."/>
            <person name="Gulick P.J."/>
            <person name="Galiba G."/>
            <person name="Kalapos B."/>
            <person name="Nelson D.R."/>
            <person name="Li P."/>
            <person name="You F.M."/>
            <person name="Luo M.C."/>
            <person name="Dvorak J."/>
        </authorList>
    </citation>
    <scope>NUCLEOTIDE SEQUENCE [LARGE SCALE GENOMIC DNA]</scope>
    <source>
        <strain evidence="1">cv. AL8/78</strain>
    </source>
</reference>
<dbReference type="STRING" id="200361.A0A453Q3X3"/>
<proteinExistence type="predicted"/>
<accession>A0A453Q3X3</accession>
<protein>
    <recommendedName>
        <fullName evidence="3">FBD domain-containing protein</fullName>
    </recommendedName>
</protein>
<sequence length="165" mass="19132">STCKCLKSLCFFECDAGIRSTLHVKHTRVLELVISYGEFKTKELDRLPKLQQTTYNVPSVSDFYQEYWSEKIWVQRECPKLLTRVVLLAKLRFVNLDNLSEECDIAWTMFLLDAAPSLEELRITSAKGSRITVCEEVDSLRKKIIEAKEKVDSLRKNVIQVINSR</sequence>
<keyword evidence="2" id="KW-1185">Reference proteome</keyword>
<name>A0A453Q3X3_AEGTS</name>
<dbReference type="InterPro" id="IPR044997">
    <property type="entry name" value="F-box_plant"/>
</dbReference>
<evidence type="ECO:0000313" key="1">
    <source>
        <dbReference type="EnsemblPlants" id="AET6Gv20963500.1"/>
    </source>
</evidence>
<dbReference type="EnsemblPlants" id="AET6Gv20963500.1">
    <property type="protein sequence ID" value="AET6Gv20963500.1"/>
    <property type="gene ID" value="AET6Gv20963500"/>
</dbReference>
<evidence type="ECO:0000313" key="2">
    <source>
        <dbReference type="Proteomes" id="UP000015105"/>
    </source>
</evidence>
<reference evidence="1" key="4">
    <citation type="submission" date="2019-03" db="UniProtKB">
        <authorList>
            <consortium name="EnsemblPlants"/>
        </authorList>
    </citation>
    <scope>IDENTIFICATION</scope>
</reference>
<dbReference type="AlphaFoldDB" id="A0A453Q3X3"/>
<dbReference type="Proteomes" id="UP000015105">
    <property type="component" value="Chromosome 6D"/>
</dbReference>